<organism evidence="2 3">
    <name type="scientific">Chelatococcus asaccharovorans</name>
    <dbReference type="NCBI Taxonomy" id="28210"/>
    <lineage>
        <taxon>Bacteria</taxon>
        <taxon>Pseudomonadati</taxon>
        <taxon>Pseudomonadota</taxon>
        <taxon>Alphaproteobacteria</taxon>
        <taxon>Hyphomicrobiales</taxon>
        <taxon>Chelatococcaceae</taxon>
        <taxon>Chelatococcus</taxon>
    </lineage>
</organism>
<dbReference type="OrthoDB" id="5638848at2"/>
<dbReference type="Pfam" id="PF13521">
    <property type="entry name" value="AAA_28"/>
    <property type="match status" value="1"/>
</dbReference>
<dbReference type="EMBL" id="QJJK01000004">
    <property type="protein sequence ID" value="PXW60390.1"/>
    <property type="molecule type" value="Genomic_DNA"/>
</dbReference>
<name>A0A2V3UAF2_9HYPH</name>
<dbReference type="Gene3D" id="3.40.50.300">
    <property type="entry name" value="P-loop containing nucleotide triphosphate hydrolases"/>
    <property type="match status" value="1"/>
</dbReference>
<evidence type="ECO:0000313" key="2">
    <source>
        <dbReference type="EMBL" id="PXW60390.1"/>
    </source>
</evidence>
<protein>
    <submittedName>
        <fullName evidence="2">Putative ATPase</fullName>
    </submittedName>
</protein>
<dbReference type="InterPro" id="IPR027417">
    <property type="entry name" value="P-loop_NTPase"/>
</dbReference>
<dbReference type="Proteomes" id="UP000248021">
    <property type="component" value="Unassembled WGS sequence"/>
</dbReference>
<dbReference type="SUPFAM" id="SSF52540">
    <property type="entry name" value="P-loop containing nucleoside triphosphate hydrolases"/>
    <property type="match status" value="1"/>
</dbReference>
<sequence>MPERFIVITGGPGAGKTTLIDALSAAGYDTVPEAGRGIIQDQVAIDGQALPWRDKALFAEMMLAADLASYRVEAARMKGPVFFDRGLPDIAGYLTLSGLPVPDHVARAIALCRYAEAVFICPPWPEIYAGDTERKQSLGEAVRTYEAMRGIYPRHGYALIEVPRLPVAERVGFILARAGLS</sequence>
<gene>
    <name evidence="2" type="ORF">C7450_104445</name>
</gene>
<feature type="domain" description="NadR/Ttd14 AAA" evidence="1">
    <location>
        <begin position="6"/>
        <end position="170"/>
    </location>
</feature>
<evidence type="ECO:0000259" key="1">
    <source>
        <dbReference type="Pfam" id="PF13521"/>
    </source>
</evidence>
<comment type="caution">
    <text evidence="2">The sequence shown here is derived from an EMBL/GenBank/DDBJ whole genome shotgun (WGS) entry which is preliminary data.</text>
</comment>
<dbReference type="InterPro" id="IPR038727">
    <property type="entry name" value="NadR/Ttd14_AAA_dom"/>
</dbReference>
<evidence type="ECO:0000313" key="3">
    <source>
        <dbReference type="Proteomes" id="UP000248021"/>
    </source>
</evidence>
<dbReference type="RefSeq" id="WP_110374699.1">
    <property type="nucleotide sequence ID" value="NZ_JAHBRY010000001.1"/>
</dbReference>
<reference evidence="2 3" key="1">
    <citation type="submission" date="2018-05" db="EMBL/GenBank/DDBJ databases">
        <title>Genomic Encyclopedia of Type Strains, Phase IV (KMG-IV): sequencing the most valuable type-strain genomes for metagenomic binning, comparative biology and taxonomic classification.</title>
        <authorList>
            <person name="Goeker M."/>
        </authorList>
    </citation>
    <scope>NUCLEOTIDE SEQUENCE [LARGE SCALE GENOMIC DNA]</scope>
    <source>
        <strain evidence="2 3">DSM 6462</strain>
    </source>
</reference>
<dbReference type="AlphaFoldDB" id="A0A2V3UAF2"/>
<accession>A0A2V3UAF2</accession>
<proteinExistence type="predicted"/>
<keyword evidence="3" id="KW-1185">Reference proteome</keyword>